<dbReference type="Proteomes" id="UP001209701">
    <property type="component" value="Unassembled WGS sequence"/>
</dbReference>
<keyword evidence="1" id="KW-0732">Signal</keyword>
<protein>
    <submittedName>
        <fullName evidence="3">Tail fiber domain-containing protein</fullName>
    </submittedName>
</protein>
<dbReference type="PROSITE" id="PS51257">
    <property type="entry name" value="PROKAR_LIPOPROTEIN"/>
    <property type="match status" value="1"/>
</dbReference>
<comment type="caution">
    <text evidence="3">The sequence shown here is derived from an EMBL/GenBank/DDBJ whole genome shotgun (WGS) entry which is preliminary data.</text>
</comment>
<keyword evidence="4" id="KW-1185">Reference proteome</keyword>
<evidence type="ECO:0000313" key="3">
    <source>
        <dbReference type="EMBL" id="MCV2367065.1"/>
    </source>
</evidence>
<organism evidence="3 4">
    <name type="scientific">Roseateles oligotrophus</name>
    <dbReference type="NCBI Taxonomy" id="1769250"/>
    <lineage>
        <taxon>Bacteria</taxon>
        <taxon>Pseudomonadati</taxon>
        <taxon>Pseudomonadota</taxon>
        <taxon>Betaproteobacteria</taxon>
        <taxon>Burkholderiales</taxon>
        <taxon>Sphaerotilaceae</taxon>
        <taxon>Roseateles</taxon>
    </lineage>
</organism>
<reference evidence="3 4" key="1">
    <citation type="submission" date="2021-11" db="EMBL/GenBank/DDBJ databases">
        <authorList>
            <person name="Liang Q."/>
            <person name="Mou H."/>
            <person name="Liu Z."/>
        </authorList>
    </citation>
    <scope>NUCLEOTIDE SEQUENCE [LARGE SCALE GENOMIC DNA]</scope>
    <source>
        <strain evidence="3 4">CHU3</strain>
    </source>
</reference>
<name>A0ABT2YAI2_9BURK</name>
<accession>A0ABT2YAI2</accession>
<sequence>MIKSLTLRRCGIALCLLTSALSCGAQSATSAAPGTTSYSSAQKPLIARLAAAKKACEATGSSRNKSRCQTRLNTKGGADQPVKAPWYFFSDARLKTDITQLESSPSGLGLYAYRYAWSDTVYVGVMAQEVAGLVPEAVAETEDGYLMVDYRRLGLELLTLEQWVTAQRR</sequence>
<feature type="domain" description="Peptidase S74" evidence="2">
    <location>
        <begin position="90"/>
        <end position="138"/>
    </location>
</feature>
<evidence type="ECO:0000259" key="2">
    <source>
        <dbReference type="Pfam" id="PF13884"/>
    </source>
</evidence>
<dbReference type="RefSeq" id="WP_263569669.1">
    <property type="nucleotide sequence ID" value="NZ_JAJIRN010000001.1"/>
</dbReference>
<gene>
    <name evidence="3" type="ORF">LNV07_03020</name>
</gene>
<feature type="signal peptide" evidence="1">
    <location>
        <begin position="1"/>
        <end position="25"/>
    </location>
</feature>
<dbReference type="EMBL" id="JAJIRN010000001">
    <property type="protein sequence ID" value="MCV2367065.1"/>
    <property type="molecule type" value="Genomic_DNA"/>
</dbReference>
<dbReference type="Pfam" id="PF13884">
    <property type="entry name" value="Peptidase_S74"/>
    <property type="match status" value="1"/>
</dbReference>
<dbReference type="InterPro" id="IPR030392">
    <property type="entry name" value="S74_ICA"/>
</dbReference>
<evidence type="ECO:0000256" key="1">
    <source>
        <dbReference type="SAM" id="SignalP"/>
    </source>
</evidence>
<evidence type="ECO:0000313" key="4">
    <source>
        <dbReference type="Proteomes" id="UP001209701"/>
    </source>
</evidence>
<feature type="chain" id="PRO_5045249120" evidence="1">
    <location>
        <begin position="26"/>
        <end position="169"/>
    </location>
</feature>
<proteinExistence type="predicted"/>